<name>A0A2W5KH69_9GAMM</name>
<evidence type="ECO:0000313" key="3">
    <source>
        <dbReference type="Proteomes" id="UP000249046"/>
    </source>
</evidence>
<evidence type="ECO:0000313" key="2">
    <source>
        <dbReference type="EMBL" id="PZQ16322.1"/>
    </source>
</evidence>
<feature type="signal peptide" evidence="1">
    <location>
        <begin position="1"/>
        <end position="29"/>
    </location>
</feature>
<dbReference type="Proteomes" id="UP000249046">
    <property type="component" value="Unassembled WGS sequence"/>
</dbReference>
<proteinExistence type="predicted"/>
<gene>
    <name evidence="2" type="ORF">DI564_06710</name>
</gene>
<organism evidence="2 3">
    <name type="scientific">Rhodanobacter denitrificans</name>
    <dbReference type="NCBI Taxonomy" id="666685"/>
    <lineage>
        <taxon>Bacteria</taxon>
        <taxon>Pseudomonadati</taxon>
        <taxon>Pseudomonadota</taxon>
        <taxon>Gammaproteobacteria</taxon>
        <taxon>Lysobacterales</taxon>
        <taxon>Rhodanobacteraceae</taxon>
        <taxon>Rhodanobacter</taxon>
    </lineage>
</organism>
<evidence type="ECO:0008006" key="4">
    <source>
        <dbReference type="Google" id="ProtNLM"/>
    </source>
</evidence>
<dbReference type="EMBL" id="QFPO01000005">
    <property type="protein sequence ID" value="PZQ16322.1"/>
    <property type="molecule type" value="Genomic_DNA"/>
</dbReference>
<sequence>MDNPSTPFRRRCASLLGGLALVMAMPAWAAPGRIVVGVDRIDGPHLRAEALHLTVDEAAATATIEAAQLDVPALAWSQGPLRWHCRLRRDGELSACGGRLQGGDVDGDLALQLDAQQVRLSFDDARTQVQLAIPRGAGPVAITTRALPLAPLGAMAAGSLPEGLAIRGGSVDTDLEWTSDSGLEGRVAWSGLAVEDRTRDWRIDGADGAGRIAVNPGDALQLRAQARLTRGVYVAAGQRIALADGPVDLRLDLRRGDETLWQIDRYEWRDPGRIELSGSATLDTAAAEPLRHLVLNVERGQWPAVVQRYGAAAWRAAGLDGVSVAGGIARGRVTVEDGVPTHADIALERFDVRDASGVVLDGVHGTVAWRAAGDAPATELGWRAASFDGFALGRGRIALQQRQGRWMLARPATWPTLGGQLRLDRLVFDPNEAGRPWLDARFAASGLAYDSADGRYGVAGLAVGGSLTLDGAYAQPRARLDAHVDGGELLADTVYVKFPSEPVRIALDVELGDEQIQIHSLEWTDPEALDLRASGALRRVPEVALSALELDLRRIELGPALARYARTALAAKGYDGLEAEGSLSGHLVFDESGVERFDFAARQVGLRDPIGRFAVAGLSGGIDWRHRADRPATTLSWQSMELLQIPFGAAHAAFESRNGRITLAEAIGIDVLGGQLRLERLDLQPRSPRGERYSASFAIAAIEMAQLSKVFGWPSFPGNLSGGIPEVVLAGDTIELRGGLDLYVFDGYLGVSGLRLERPFGVAPSLAADVHFQNFDLEQVTSAFSLGGMSGRLDGTIGSLRLVDWGLVGFDAWLRTQAGGRMSYKAVNDVASLGGGGGLSANLQTMALRLFDTFGYDRFGLRCRLRAEVCLMGGIDPVPPQADSANDGYTIVEGSGLPRITIVGHQRRVDWPVLVERIVEATSGQGPIIQ</sequence>
<keyword evidence="1" id="KW-0732">Signal</keyword>
<comment type="caution">
    <text evidence="2">The sequence shown here is derived from an EMBL/GenBank/DDBJ whole genome shotgun (WGS) entry which is preliminary data.</text>
</comment>
<reference evidence="2 3" key="1">
    <citation type="submission" date="2017-08" db="EMBL/GenBank/DDBJ databases">
        <title>Infants hospitalized years apart are colonized by the same room-sourced microbial strains.</title>
        <authorList>
            <person name="Brooks B."/>
            <person name="Olm M.R."/>
            <person name="Firek B.A."/>
            <person name="Baker R."/>
            <person name="Thomas B.C."/>
            <person name="Morowitz M.J."/>
            <person name="Banfield J.F."/>
        </authorList>
    </citation>
    <scope>NUCLEOTIDE SEQUENCE [LARGE SCALE GENOMIC DNA]</scope>
    <source>
        <strain evidence="2">S2_005_003_R2_42</strain>
    </source>
</reference>
<accession>A0A2W5KH69</accession>
<evidence type="ECO:0000256" key="1">
    <source>
        <dbReference type="SAM" id="SignalP"/>
    </source>
</evidence>
<feature type="chain" id="PRO_5015930527" description="Dicarboxylate transport domain-containing protein" evidence="1">
    <location>
        <begin position="30"/>
        <end position="930"/>
    </location>
</feature>
<protein>
    <recommendedName>
        <fullName evidence="4">Dicarboxylate transport domain-containing protein</fullName>
    </recommendedName>
</protein>
<dbReference type="AlphaFoldDB" id="A0A2W5KH69"/>